<proteinExistence type="predicted"/>
<dbReference type="Pfam" id="PF08013">
    <property type="entry name" value="GatZ_KbaZ-like"/>
    <property type="match status" value="1"/>
</dbReference>
<gene>
    <name evidence="2" type="ORF">ENV35_07160</name>
</gene>
<evidence type="ECO:0000256" key="1">
    <source>
        <dbReference type="ARBA" id="ARBA00005007"/>
    </source>
</evidence>
<accession>A0A7C3SS51</accession>
<sequence>MWLSKDYLRKKGVYSICTSNPFVIETSLEYAEEKDDYILIEATPHQVNQYGGYSGMTPEDFKNFIQRLIKEKNIKEERVILGGDHLGPLPWQEEPASSAMKKAKELVRLFVENGYKKIHLDCSMPLGDDPPILDMETIAERERELLEVAEETAEKFNFKPVYVVGTDVPVAGGGEEEGITSIDEFQKSLSSLKKSFQNFPHIWDRIIGFVVMLGIGFENDRVFDYDRKKVIELLNKVKEEDLFIEAHSTDYQTKIRLKEMVEDGIRILKVGPALTASFRRALLLLNLIENELIPKEKRSDLKKIILKVMKENDKYWIKYYKEENLGIDIFYSLLDRIRYYWEFPEIKKALQTLLDNLSENIDMRFIYQYFYDEYYLIREGVIKNTAIDIIKYEIKKTLEDYHYAIHI</sequence>
<dbReference type="GO" id="GO:0009401">
    <property type="term" value="P:phosphoenolpyruvate-dependent sugar phosphotransferase system"/>
    <property type="evidence" value="ECO:0007669"/>
    <property type="project" value="TreeGrafter"/>
</dbReference>
<organism evidence="2">
    <name type="scientific">Dictyoglomus turgidum</name>
    <dbReference type="NCBI Taxonomy" id="513050"/>
    <lineage>
        <taxon>Bacteria</taxon>
        <taxon>Pseudomonadati</taxon>
        <taxon>Dictyoglomota</taxon>
        <taxon>Dictyoglomia</taxon>
        <taxon>Dictyoglomales</taxon>
        <taxon>Dictyoglomaceae</taxon>
        <taxon>Dictyoglomus</taxon>
    </lineage>
</organism>
<dbReference type="SUPFAM" id="SSF51569">
    <property type="entry name" value="Aldolase"/>
    <property type="match status" value="1"/>
</dbReference>
<dbReference type="EMBL" id="DTGA01000188">
    <property type="protein sequence ID" value="HGB31635.1"/>
    <property type="molecule type" value="Genomic_DNA"/>
</dbReference>
<keyword evidence="2" id="KW-0418">Kinase</keyword>
<dbReference type="Gene3D" id="1.10.400.20">
    <property type="entry name" value="putative tagatose 6-phosphate kinase domain like"/>
    <property type="match status" value="1"/>
</dbReference>
<dbReference type="GO" id="GO:0005886">
    <property type="term" value="C:plasma membrane"/>
    <property type="evidence" value="ECO:0007669"/>
    <property type="project" value="TreeGrafter"/>
</dbReference>
<comment type="caution">
    <text evidence="2">The sequence shown here is derived from an EMBL/GenBank/DDBJ whole genome shotgun (WGS) entry which is preliminary data.</text>
</comment>
<keyword evidence="2" id="KW-0808">Transferase</keyword>
<dbReference type="InterPro" id="IPR013785">
    <property type="entry name" value="Aldolase_TIM"/>
</dbReference>
<name>A0A7C3SS51_9BACT</name>
<dbReference type="Gene3D" id="3.20.20.70">
    <property type="entry name" value="Aldolase class I"/>
    <property type="match status" value="1"/>
</dbReference>
<dbReference type="InterPro" id="IPR050303">
    <property type="entry name" value="GatZ_KbaZ_carbometab"/>
</dbReference>
<protein>
    <submittedName>
        <fullName evidence="2">Tagatose-6-phosphate kinase</fullName>
    </submittedName>
</protein>
<evidence type="ECO:0000313" key="2">
    <source>
        <dbReference type="EMBL" id="HGB31635.1"/>
    </source>
</evidence>
<dbReference type="PANTHER" id="PTHR32502:SF2">
    <property type="entry name" value="D-TAGATOSE-1,6-BISPHOSPHATE ALDOLASE SUBUNIT KBAZ"/>
    <property type="match status" value="1"/>
</dbReference>
<dbReference type="AlphaFoldDB" id="A0A7C3SS51"/>
<dbReference type="PIRSF" id="PIRSF009264">
    <property type="entry name" value="TagBP_ald_AgaZ"/>
    <property type="match status" value="1"/>
</dbReference>
<dbReference type="GO" id="GO:0016301">
    <property type="term" value="F:kinase activity"/>
    <property type="evidence" value="ECO:0007669"/>
    <property type="project" value="UniProtKB-KW"/>
</dbReference>
<comment type="pathway">
    <text evidence="1">Carbohydrate metabolism.</text>
</comment>
<dbReference type="GO" id="GO:0005975">
    <property type="term" value="P:carbohydrate metabolic process"/>
    <property type="evidence" value="ECO:0007669"/>
    <property type="project" value="InterPro"/>
</dbReference>
<reference evidence="2" key="1">
    <citation type="journal article" date="2020" name="mSystems">
        <title>Genome- and Community-Level Interaction Insights into Carbon Utilization and Element Cycling Functions of Hydrothermarchaeota in Hydrothermal Sediment.</title>
        <authorList>
            <person name="Zhou Z."/>
            <person name="Liu Y."/>
            <person name="Xu W."/>
            <person name="Pan J."/>
            <person name="Luo Z.H."/>
            <person name="Li M."/>
        </authorList>
    </citation>
    <scope>NUCLEOTIDE SEQUENCE [LARGE SCALE GENOMIC DNA]</scope>
    <source>
        <strain evidence="2">SpSt-751</strain>
    </source>
</reference>
<dbReference type="InterPro" id="IPR012062">
    <property type="entry name" value="GatZ/KbaZ-like"/>
</dbReference>
<dbReference type="PANTHER" id="PTHR32502">
    <property type="entry name" value="N-ACETYLGALACTOSAMINE PERMEASE II COMPONENT-RELATED"/>
    <property type="match status" value="1"/>
</dbReference>